<dbReference type="InterPro" id="IPR002818">
    <property type="entry name" value="DJ-1/PfpI"/>
</dbReference>
<dbReference type="Pfam" id="PF01965">
    <property type="entry name" value="DJ-1_PfpI"/>
    <property type="match status" value="1"/>
</dbReference>
<name>A0A410QD60_9FIRM</name>
<reference evidence="3" key="1">
    <citation type="submission" date="2019-01" db="EMBL/GenBank/DDBJ databases">
        <title>Draft genomes of a novel of Sporanaerobacter strains.</title>
        <authorList>
            <person name="Ma S."/>
        </authorList>
    </citation>
    <scope>NUCLEOTIDE SEQUENCE [LARGE SCALE GENOMIC DNA]</scope>
    <source>
        <strain evidence="3">NJN-17</strain>
    </source>
</reference>
<dbReference type="PANTHER" id="PTHR48094:SF19">
    <property type="entry name" value="DJ-1_PFPI DOMAIN-CONTAINING PROTEIN"/>
    <property type="match status" value="1"/>
</dbReference>
<dbReference type="InterPro" id="IPR050325">
    <property type="entry name" value="Prot/Nucl_acid_deglycase"/>
</dbReference>
<proteinExistence type="predicted"/>
<evidence type="ECO:0000313" key="3">
    <source>
        <dbReference type="Proteomes" id="UP000287969"/>
    </source>
</evidence>
<dbReference type="GO" id="GO:0005737">
    <property type="term" value="C:cytoplasm"/>
    <property type="evidence" value="ECO:0007669"/>
    <property type="project" value="TreeGrafter"/>
</dbReference>
<dbReference type="RefSeq" id="WP_128752589.1">
    <property type="nucleotide sequence ID" value="NZ_CP035282.1"/>
</dbReference>
<dbReference type="AlphaFoldDB" id="A0A410QD60"/>
<keyword evidence="3" id="KW-1185">Reference proteome</keyword>
<dbReference type="KEGG" id="spoa:EQM13_10130"/>
<sequence>MNNVKALSGLIYTPVMTVKEAIEYDDIEGLIIPGGKNDEQRPELTKLINKTYKKGKLTAAICAGPRFFAKTGILEDKKFTTSLSPEYFVEQKKEDPFNWDNFIKQKVIRDGNIITAPGVSFVDFTAEIMDFYKLFEDEAEKKDFGDTFK</sequence>
<dbReference type="Proteomes" id="UP000287969">
    <property type="component" value="Chromosome"/>
</dbReference>
<dbReference type="SUPFAM" id="SSF52317">
    <property type="entry name" value="Class I glutamine amidotransferase-like"/>
    <property type="match status" value="1"/>
</dbReference>
<dbReference type="InterPro" id="IPR029062">
    <property type="entry name" value="Class_I_gatase-like"/>
</dbReference>
<dbReference type="EMBL" id="CP035282">
    <property type="protein sequence ID" value="QAT61926.1"/>
    <property type="molecule type" value="Genomic_DNA"/>
</dbReference>
<accession>A0A410QD60</accession>
<gene>
    <name evidence="2" type="ORF">EQM13_10130</name>
</gene>
<evidence type="ECO:0000313" key="2">
    <source>
        <dbReference type="EMBL" id="QAT61926.1"/>
    </source>
</evidence>
<protein>
    <submittedName>
        <fullName evidence="2">Thiamine biosynthesis protein ThiJ</fullName>
    </submittedName>
</protein>
<dbReference type="Gene3D" id="3.40.50.880">
    <property type="match status" value="1"/>
</dbReference>
<feature type="domain" description="DJ-1/PfpI" evidence="1">
    <location>
        <begin position="4"/>
        <end position="129"/>
    </location>
</feature>
<evidence type="ECO:0000259" key="1">
    <source>
        <dbReference type="Pfam" id="PF01965"/>
    </source>
</evidence>
<dbReference type="PANTHER" id="PTHR48094">
    <property type="entry name" value="PROTEIN/NUCLEIC ACID DEGLYCASE DJ-1-RELATED"/>
    <property type="match status" value="1"/>
</dbReference>
<organism evidence="2 3">
    <name type="scientific">Acidilutibacter cellobiosedens</name>
    <dbReference type="NCBI Taxonomy" id="2507161"/>
    <lineage>
        <taxon>Bacteria</taxon>
        <taxon>Bacillati</taxon>
        <taxon>Bacillota</taxon>
        <taxon>Tissierellia</taxon>
        <taxon>Tissierellales</taxon>
        <taxon>Acidilutibacteraceae</taxon>
        <taxon>Acidilutibacter</taxon>
    </lineage>
</organism>
<dbReference type="OrthoDB" id="6003696at2"/>